<keyword evidence="2" id="KW-1185">Reference proteome</keyword>
<dbReference type="Proteomes" id="UP001283341">
    <property type="component" value="Unassembled WGS sequence"/>
</dbReference>
<comment type="caution">
    <text evidence="1">The sequence shown here is derived from an EMBL/GenBank/DDBJ whole genome shotgun (WGS) entry which is preliminary data.</text>
</comment>
<accession>A0AAE0IHM8</accession>
<sequence>MVEGYNHGRLRRSCGNVILEEIVEEDDSTGGPKPERGNKGAWPTLVIEAGDSDSLGELHNDMKWWFSASDHQVKLEEEVQTHPGATTTRRFAGLQPTLRQSITIAQNATTNPVSYNVTRGALILSFRLLHKDFFRTGLGQTALSRRTKSNRAALSLEFDAQLDECKTKGRDAVNLFSLDAEGTNKSVWGGPTLAHTYGPVLSPAHKPLLLTAVLSTQPRGIE</sequence>
<gene>
    <name evidence="1" type="ORF">B0H66DRAFT_529149</name>
</gene>
<evidence type="ECO:0000313" key="1">
    <source>
        <dbReference type="EMBL" id="KAK3325095.1"/>
    </source>
</evidence>
<dbReference type="AlphaFoldDB" id="A0AAE0IHM8"/>
<protein>
    <submittedName>
        <fullName evidence="1">Uncharacterized protein</fullName>
    </submittedName>
</protein>
<name>A0AAE0IHM8_9PEZI</name>
<reference evidence="1" key="2">
    <citation type="submission" date="2023-06" db="EMBL/GenBank/DDBJ databases">
        <authorList>
            <consortium name="Lawrence Berkeley National Laboratory"/>
            <person name="Haridas S."/>
            <person name="Hensen N."/>
            <person name="Bonometti L."/>
            <person name="Westerberg I."/>
            <person name="Brannstrom I.O."/>
            <person name="Guillou S."/>
            <person name="Cros-Aarteil S."/>
            <person name="Calhoun S."/>
            <person name="Kuo A."/>
            <person name="Mondo S."/>
            <person name="Pangilinan J."/>
            <person name="Riley R."/>
            <person name="Labutti K."/>
            <person name="Andreopoulos B."/>
            <person name="Lipzen A."/>
            <person name="Chen C."/>
            <person name="Yanf M."/>
            <person name="Daum C."/>
            <person name="Ng V."/>
            <person name="Clum A."/>
            <person name="Steindorff A."/>
            <person name="Ohm R."/>
            <person name="Martin F."/>
            <person name="Silar P."/>
            <person name="Natvig D."/>
            <person name="Lalanne C."/>
            <person name="Gautier V."/>
            <person name="Ament-Velasquez S.L."/>
            <person name="Kruys A."/>
            <person name="Hutchinson M.I."/>
            <person name="Powell A.J."/>
            <person name="Barry K."/>
            <person name="Miller A.N."/>
            <person name="Grigoriev I.V."/>
            <person name="Debuchy R."/>
            <person name="Gladieux P."/>
            <person name="Thoren M.H."/>
            <person name="Johannesson H."/>
        </authorList>
    </citation>
    <scope>NUCLEOTIDE SEQUENCE</scope>
    <source>
        <strain evidence="1">CBS 118394</strain>
    </source>
</reference>
<dbReference type="EMBL" id="JAUEDM010000002">
    <property type="protein sequence ID" value="KAK3325095.1"/>
    <property type="molecule type" value="Genomic_DNA"/>
</dbReference>
<organism evidence="1 2">
    <name type="scientific">Apodospora peruviana</name>
    <dbReference type="NCBI Taxonomy" id="516989"/>
    <lineage>
        <taxon>Eukaryota</taxon>
        <taxon>Fungi</taxon>
        <taxon>Dikarya</taxon>
        <taxon>Ascomycota</taxon>
        <taxon>Pezizomycotina</taxon>
        <taxon>Sordariomycetes</taxon>
        <taxon>Sordariomycetidae</taxon>
        <taxon>Sordariales</taxon>
        <taxon>Lasiosphaeriaceae</taxon>
        <taxon>Apodospora</taxon>
    </lineage>
</organism>
<reference evidence="1" key="1">
    <citation type="journal article" date="2023" name="Mol. Phylogenet. Evol.">
        <title>Genome-scale phylogeny and comparative genomics of the fungal order Sordariales.</title>
        <authorList>
            <person name="Hensen N."/>
            <person name="Bonometti L."/>
            <person name="Westerberg I."/>
            <person name="Brannstrom I.O."/>
            <person name="Guillou S."/>
            <person name="Cros-Aarteil S."/>
            <person name="Calhoun S."/>
            <person name="Haridas S."/>
            <person name="Kuo A."/>
            <person name="Mondo S."/>
            <person name="Pangilinan J."/>
            <person name="Riley R."/>
            <person name="LaButti K."/>
            <person name="Andreopoulos B."/>
            <person name="Lipzen A."/>
            <person name="Chen C."/>
            <person name="Yan M."/>
            <person name="Daum C."/>
            <person name="Ng V."/>
            <person name="Clum A."/>
            <person name="Steindorff A."/>
            <person name="Ohm R.A."/>
            <person name="Martin F."/>
            <person name="Silar P."/>
            <person name="Natvig D.O."/>
            <person name="Lalanne C."/>
            <person name="Gautier V."/>
            <person name="Ament-Velasquez S.L."/>
            <person name="Kruys A."/>
            <person name="Hutchinson M.I."/>
            <person name="Powell A.J."/>
            <person name="Barry K."/>
            <person name="Miller A.N."/>
            <person name="Grigoriev I.V."/>
            <person name="Debuchy R."/>
            <person name="Gladieux P."/>
            <person name="Hiltunen Thoren M."/>
            <person name="Johannesson H."/>
        </authorList>
    </citation>
    <scope>NUCLEOTIDE SEQUENCE</scope>
    <source>
        <strain evidence="1">CBS 118394</strain>
    </source>
</reference>
<evidence type="ECO:0000313" key="2">
    <source>
        <dbReference type="Proteomes" id="UP001283341"/>
    </source>
</evidence>
<proteinExistence type="predicted"/>